<evidence type="ECO:0000256" key="1">
    <source>
        <dbReference type="SAM" id="MobiDB-lite"/>
    </source>
</evidence>
<sequence>MAIEDDDIRDRDVWTSVSRLWYSKASDKAPTTGRLYHHLAILARPNALQQLFYYTKALSVPIPFASARDSIMTLFEPLLRAPISENTRLIPIDAGLVKAHAIIFTGRLREQFDSALEEFLPKLANHINTTGRNWLETGYHVSISICCSLLSYGKEDNEIHIAISQTRDEATEMAIDTTESETKPEKSFALASRLMWGTCAVIFRRIGDNNVLPFVHVIMVFIFHLTHYPDAISLVDDDIPWELLSVLLNSLLQSYRDYERIRSSDFPRQAKEVLPRPLPEDFAMKGLPWAEKYHPDGRFSNEEVDDDEKYFEMASMSEERKERILWLGYRIATHGKWLVYDDSLHQFQPGAKYQGRTRDADMMSTLDAEDSISGISTVGSGQTSVHAEKGDNEMMDVDNDEEDSSDTSHTSHLR</sequence>
<protein>
    <recommendedName>
        <fullName evidence="2">DNA/RNA-binding domain-containing protein</fullName>
    </recommendedName>
</protein>
<dbReference type="PANTHER" id="PTHR15696">
    <property type="entry name" value="SMG-7 SUPPRESSOR WITH MORPHOLOGICAL EFFECT ON GENITALIA PROTEIN 7"/>
    <property type="match status" value="1"/>
</dbReference>
<reference evidence="3 4" key="1">
    <citation type="submission" date="2024-02" db="EMBL/GenBank/DDBJ databases">
        <title>De novo assembly and annotation of 12 fungi associated with fruit tree decline syndrome in Ontario, Canada.</title>
        <authorList>
            <person name="Sulman M."/>
            <person name="Ellouze W."/>
            <person name="Ilyukhin E."/>
        </authorList>
    </citation>
    <scope>NUCLEOTIDE SEQUENCE [LARGE SCALE GENOMIC DNA]</scope>
    <source>
        <strain evidence="3 4">M11/M66-122</strain>
    </source>
</reference>
<dbReference type="Proteomes" id="UP001320420">
    <property type="component" value="Unassembled WGS sequence"/>
</dbReference>
<dbReference type="InterPro" id="IPR045153">
    <property type="entry name" value="Est1/Ebs1-like"/>
</dbReference>
<evidence type="ECO:0000313" key="3">
    <source>
        <dbReference type="EMBL" id="KAK7750030.1"/>
    </source>
</evidence>
<feature type="domain" description="DNA/RNA-binding" evidence="2">
    <location>
        <begin position="20"/>
        <end position="287"/>
    </location>
</feature>
<dbReference type="AlphaFoldDB" id="A0AAN9UL60"/>
<dbReference type="Gene3D" id="1.25.40.10">
    <property type="entry name" value="Tetratricopeptide repeat domain"/>
    <property type="match status" value="1"/>
</dbReference>
<gene>
    <name evidence="3" type="ORF">SLS62_008022</name>
</gene>
<dbReference type="SUPFAM" id="SSF48452">
    <property type="entry name" value="TPR-like"/>
    <property type="match status" value="1"/>
</dbReference>
<name>A0AAN9UL60_9PEZI</name>
<proteinExistence type="predicted"/>
<dbReference type="GO" id="GO:0042162">
    <property type="term" value="F:telomeric DNA binding"/>
    <property type="evidence" value="ECO:0007669"/>
    <property type="project" value="TreeGrafter"/>
</dbReference>
<comment type="caution">
    <text evidence="3">The sequence shown here is derived from an EMBL/GenBank/DDBJ whole genome shotgun (WGS) entry which is preliminary data.</text>
</comment>
<feature type="region of interest" description="Disordered" evidence="1">
    <location>
        <begin position="373"/>
        <end position="414"/>
    </location>
</feature>
<evidence type="ECO:0000259" key="2">
    <source>
        <dbReference type="Pfam" id="PF10373"/>
    </source>
</evidence>
<dbReference type="GO" id="GO:0005697">
    <property type="term" value="C:telomerase holoenzyme complex"/>
    <property type="evidence" value="ECO:0007669"/>
    <property type="project" value="TreeGrafter"/>
</dbReference>
<dbReference type="GO" id="GO:0070034">
    <property type="term" value="F:telomerase RNA binding"/>
    <property type="evidence" value="ECO:0007669"/>
    <property type="project" value="TreeGrafter"/>
</dbReference>
<feature type="compositionally biased region" description="Acidic residues" evidence="1">
    <location>
        <begin position="393"/>
        <end position="405"/>
    </location>
</feature>
<dbReference type="Pfam" id="PF10373">
    <property type="entry name" value="EST1_DNA_bind"/>
    <property type="match status" value="1"/>
</dbReference>
<dbReference type="GO" id="GO:0000184">
    <property type="term" value="P:nuclear-transcribed mRNA catabolic process, nonsense-mediated decay"/>
    <property type="evidence" value="ECO:0007669"/>
    <property type="project" value="TreeGrafter"/>
</dbReference>
<dbReference type="InterPro" id="IPR011990">
    <property type="entry name" value="TPR-like_helical_dom_sf"/>
</dbReference>
<dbReference type="PANTHER" id="PTHR15696:SF0">
    <property type="entry name" value="TELOMERASE-BINDING PROTEIN EST1A"/>
    <property type="match status" value="1"/>
</dbReference>
<dbReference type="EMBL" id="JAKJXP020000071">
    <property type="protein sequence ID" value="KAK7750030.1"/>
    <property type="molecule type" value="Genomic_DNA"/>
</dbReference>
<evidence type="ECO:0000313" key="4">
    <source>
        <dbReference type="Proteomes" id="UP001320420"/>
    </source>
</evidence>
<keyword evidence="4" id="KW-1185">Reference proteome</keyword>
<feature type="compositionally biased region" description="Polar residues" evidence="1">
    <location>
        <begin position="373"/>
        <end position="385"/>
    </location>
</feature>
<dbReference type="InterPro" id="IPR018834">
    <property type="entry name" value="DNA/RNA-bd_Est1-type"/>
</dbReference>
<accession>A0AAN9UL60</accession>
<organism evidence="3 4">
    <name type="scientific">Diatrype stigma</name>
    <dbReference type="NCBI Taxonomy" id="117547"/>
    <lineage>
        <taxon>Eukaryota</taxon>
        <taxon>Fungi</taxon>
        <taxon>Dikarya</taxon>
        <taxon>Ascomycota</taxon>
        <taxon>Pezizomycotina</taxon>
        <taxon>Sordariomycetes</taxon>
        <taxon>Xylariomycetidae</taxon>
        <taxon>Xylariales</taxon>
        <taxon>Diatrypaceae</taxon>
        <taxon>Diatrype</taxon>
    </lineage>
</organism>